<gene>
    <name evidence="1" type="ORF">EG327_005025</name>
</gene>
<proteinExistence type="predicted"/>
<evidence type="ECO:0000313" key="2">
    <source>
        <dbReference type="Proteomes" id="UP000490939"/>
    </source>
</evidence>
<dbReference type="Proteomes" id="UP000490939">
    <property type="component" value="Unassembled WGS sequence"/>
</dbReference>
<organism evidence="1 2">
    <name type="scientific">Venturia inaequalis</name>
    <name type="common">Apple scab fungus</name>
    <dbReference type="NCBI Taxonomy" id="5025"/>
    <lineage>
        <taxon>Eukaryota</taxon>
        <taxon>Fungi</taxon>
        <taxon>Dikarya</taxon>
        <taxon>Ascomycota</taxon>
        <taxon>Pezizomycotina</taxon>
        <taxon>Dothideomycetes</taxon>
        <taxon>Pleosporomycetidae</taxon>
        <taxon>Venturiales</taxon>
        <taxon>Venturiaceae</taxon>
        <taxon>Venturia</taxon>
    </lineage>
</organism>
<reference evidence="1 2" key="1">
    <citation type="submission" date="2019-07" db="EMBL/GenBank/DDBJ databases">
        <title>Venturia inaequalis Genome Resource.</title>
        <authorList>
            <person name="Lichtner F.J."/>
        </authorList>
    </citation>
    <scope>NUCLEOTIDE SEQUENCE [LARGE SCALE GENOMIC DNA]</scope>
    <source>
        <strain evidence="1 2">DMI_063113</strain>
    </source>
</reference>
<evidence type="ECO:0000313" key="1">
    <source>
        <dbReference type="EMBL" id="KAE9984468.1"/>
    </source>
</evidence>
<comment type="caution">
    <text evidence="1">The sequence shown here is derived from an EMBL/GenBank/DDBJ whole genome shotgun (WGS) entry which is preliminary data.</text>
</comment>
<accession>A0A8H3VC87</accession>
<protein>
    <submittedName>
        <fullName evidence="1">Uncharacterized protein</fullName>
    </submittedName>
</protein>
<dbReference type="EMBL" id="WNWR01000294">
    <property type="protein sequence ID" value="KAE9984468.1"/>
    <property type="molecule type" value="Genomic_DNA"/>
</dbReference>
<keyword evidence="2" id="KW-1185">Reference proteome</keyword>
<dbReference type="AlphaFoldDB" id="A0A8H3VC87"/>
<name>A0A8H3VC87_VENIN</name>
<sequence>MISQPGPKFERKILLMQMGGLLPATVEGDQEFRQGKYALLGTSSVELQTGISPSKITFPLVDDDGECAFSDRLYSSRDFLTTMYVLADISGFYHGVSSVGSIPTSAARTQTKNLKKSKAAGSEWYTESHAHTRLRNTEAQQAVLERDETMNVLNMRRSQMTTKVASLAQSYIAMDFGHLFDKLQSQHFKPRFK</sequence>